<evidence type="ECO:0000313" key="1">
    <source>
        <dbReference type="EMBL" id="ODQ75861.1"/>
    </source>
</evidence>
<evidence type="ECO:0000313" key="2">
    <source>
        <dbReference type="Proteomes" id="UP000094385"/>
    </source>
</evidence>
<reference evidence="1 2" key="1">
    <citation type="journal article" date="2016" name="Proc. Natl. Acad. Sci. U.S.A.">
        <title>Comparative genomics of biotechnologically important yeasts.</title>
        <authorList>
            <person name="Riley R."/>
            <person name="Haridas S."/>
            <person name="Wolfe K.H."/>
            <person name="Lopes M.R."/>
            <person name="Hittinger C.T."/>
            <person name="Goeker M."/>
            <person name="Salamov A.A."/>
            <person name="Wisecaver J.H."/>
            <person name="Long T.M."/>
            <person name="Calvey C.H."/>
            <person name="Aerts A.L."/>
            <person name="Barry K.W."/>
            <person name="Choi C."/>
            <person name="Clum A."/>
            <person name="Coughlan A.Y."/>
            <person name="Deshpande S."/>
            <person name="Douglass A.P."/>
            <person name="Hanson S.J."/>
            <person name="Klenk H.-P."/>
            <person name="LaButti K.M."/>
            <person name="Lapidus A."/>
            <person name="Lindquist E.A."/>
            <person name="Lipzen A.M."/>
            <person name="Meier-Kolthoff J.P."/>
            <person name="Ohm R.A."/>
            <person name="Otillar R.P."/>
            <person name="Pangilinan J.L."/>
            <person name="Peng Y."/>
            <person name="Rokas A."/>
            <person name="Rosa C.A."/>
            <person name="Scheuner C."/>
            <person name="Sibirny A.A."/>
            <person name="Slot J.C."/>
            <person name="Stielow J.B."/>
            <person name="Sun H."/>
            <person name="Kurtzman C.P."/>
            <person name="Blackwell M."/>
            <person name="Grigoriev I.V."/>
            <person name="Jeffries T.W."/>
        </authorList>
    </citation>
    <scope>NUCLEOTIDE SEQUENCE [LARGE SCALE GENOMIC DNA]</scope>
    <source>
        <strain evidence="1 2">NRRL Y-11557</strain>
    </source>
</reference>
<proteinExistence type="predicted"/>
<dbReference type="AlphaFoldDB" id="A0A1E3QDU4"/>
<accession>A0A1E3QDU4</accession>
<dbReference type="OrthoDB" id="10393395at2759"/>
<sequence>MSTQDMLASVIGLTRAILSESTKNFRTPPPSLVHSEDDAQTSMPNIGRTVGNIQIQATKLALARFSPSLNADAMRTAAEAADPCKALKECLNMIGALVALLVGEFIQTLREPLRSAELRYSVNLVVEERRARCINLCSALERLIDEVESSPQAGEQRSGEKKVIKDTDVANVVNQLSLNEENIDEKEDENEYQYVSAGIIISQCKQLQRFEDVLANLNCSTTAAENVLRILANDVRLHKNMITDAKNELNEFIEDPNVGSNSDAWGLIGSEGEDEEEHNSGADDENTRHLLDLAKLWVNKVNMVSILLTSLLKRRFVLQFYEQLVQVESSNSPDTKFATFANRVTDSMKTLSAEIDEFAGGLLDGDDIDDLEEHSSKIKETTVAIATLGSEILEDEYSKWFVMFKDKFLEGI</sequence>
<keyword evidence="2" id="KW-1185">Reference proteome</keyword>
<dbReference type="Proteomes" id="UP000094385">
    <property type="component" value="Unassembled WGS sequence"/>
</dbReference>
<protein>
    <submittedName>
        <fullName evidence="1">Uncharacterized protein</fullName>
    </submittedName>
</protein>
<name>A0A1E3QDU4_LIPST</name>
<dbReference type="Gene3D" id="1.20.1410.10">
    <property type="entry name" value="I/LWEQ domain"/>
    <property type="match status" value="1"/>
</dbReference>
<organism evidence="1 2">
    <name type="scientific">Lipomyces starkeyi NRRL Y-11557</name>
    <dbReference type="NCBI Taxonomy" id="675824"/>
    <lineage>
        <taxon>Eukaryota</taxon>
        <taxon>Fungi</taxon>
        <taxon>Dikarya</taxon>
        <taxon>Ascomycota</taxon>
        <taxon>Saccharomycotina</taxon>
        <taxon>Lipomycetes</taxon>
        <taxon>Lipomycetales</taxon>
        <taxon>Lipomycetaceae</taxon>
        <taxon>Lipomyces</taxon>
    </lineage>
</organism>
<dbReference type="EMBL" id="KV454290">
    <property type="protein sequence ID" value="ODQ75861.1"/>
    <property type="molecule type" value="Genomic_DNA"/>
</dbReference>
<gene>
    <name evidence="1" type="ORF">LIPSTDRAFT_219820</name>
</gene>